<accession>A0ABS3KMX1</accession>
<dbReference type="RefSeq" id="WP_207416220.1">
    <property type="nucleotide sequence ID" value="NZ_CP061177.1"/>
</dbReference>
<comment type="similarity">
    <text evidence="1">Belongs to the P-Pant transferase superfamily. Gsp/Sfp/HetI/AcpT family.</text>
</comment>
<dbReference type="InterPro" id="IPR037143">
    <property type="entry name" value="4-PPantetheinyl_Trfase_dom_sf"/>
</dbReference>
<organism evidence="4 5">
    <name type="scientific">Roseomonas haemaphysalidis</name>
    <dbReference type="NCBI Taxonomy" id="2768162"/>
    <lineage>
        <taxon>Bacteria</taxon>
        <taxon>Pseudomonadati</taxon>
        <taxon>Pseudomonadota</taxon>
        <taxon>Alphaproteobacteria</taxon>
        <taxon>Acetobacterales</taxon>
        <taxon>Roseomonadaceae</taxon>
        <taxon>Roseomonas</taxon>
    </lineage>
</organism>
<evidence type="ECO:0000256" key="1">
    <source>
        <dbReference type="ARBA" id="ARBA00010990"/>
    </source>
</evidence>
<proteinExistence type="inferred from homology"/>
<name>A0ABS3KMX1_9PROT</name>
<dbReference type="InterPro" id="IPR008278">
    <property type="entry name" value="4-PPantetheinyl_Trfase_dom"/>
</dbReference>
<dbReference type="Gene3D" id="3.90.470.20">
    <property type="entry name" value="4'-phosphopantetheinyl transferase domain"/>
    <property type="match status" value="1"/>
</dbReference>
<evidence type="ECO:0000313" key="5">
    <source>
        <dbReference type="Proteomes" id="UP001518989"/>
    </source>
</evidence>
<dbReference type="Proteomes" id="UP001518989">
    <property type="component" value="Unassembled WGS sequence"/>
</dbReference>
<sequence length="225" mass="24203">MRPSRPEARLALCRLPAPAMLPLLLARLPAALRPEVARFRRPEDQVARATARLLLRWLLADAGLEALADLRGWTRDARGRPMLAGGGADFSFSHAGGWAGVALGRGLRLGLDLEPWQPVDPADHGGWLTDAERAGIHAAADPGRALLRRWCLREAVLKADGRGFALGPDAIRAIGDGRFPDNRAWTAELLDWPHGALAVASDRPVAWLRAEPDAAAVMEACPPLG</sequence>
<dbReference type="GO" id="GO:0016740">
    <property type="term" value="F:transferase activity"/>
    <property type="evidence" value="ECO:0007669"/>
    <property type="project" value="UniProtKB-KW"/>
</dbReference>
<dbReference type="PANTHER" id="PTHR12215:SF10">
    <property type="entry name" value="L-AMINOADIPATE-SEMIALDEHYDE DEHYDROGENASE-PHOSPHOPANTETHEINYL TRANSFERASE"/>
    <property type="match status" value="1"/>
</dbReference>
<reference evidence="4 5" key="1">
    <citation type="submission" date="2020-09" db="EMBL/GenBank/DDBJ databases">
        <title>Roseomonas.</title>
        <authorList>
            <person name="Zhu W."/>
        </authorList>
    </citation>
    <scope>NUCLEOTIDE SEQUENCE [LARGE SCALE GENOMIC DNA]</scope>
    <source>
        <strain evidence="4 5">573</strain>
    </source>
</reference>
<dbReference type="PANTHER" id="PTHR12215">
    <property type="entry name" value="PHOSPHOPANTETHEINE TRANSFERASE"/>
    <property type="match status" value="1"/>
</dbReference>
<dbReference type="EMBL" id="JACTNG010000003">
    <property type="protein sequence ID" value="MBO1078784.1"/>
    <property type="molecule type" value="Genomic_DNA"/>
</dbReference>
<gene>
    <name evidence="4" type="ORF">IAI61_07070</name>
</gene>
<protein>
    <submittedName>
        <fullName evidence="4">4'-phosphopantetheinyl transferase superfamily protein</fullName>
    </submittedName>
</protein>
<feature type="domain" description="4'-phosphopantetheinyl transferase" evidence="3">
    <location>
        <begin position="109"/>
        <end position="174"/>
    </location>
</feature>
<evidence type="ECO:0000256" key="2">
    <source>
        <dbReference type="ARBA" id="ARBA00022679"/>
    </source>
</evidence>
<keyword evidence="2 4" id="KW-0808">Transferase</keyword>
<dbReference type="Pfam" id="PF01648">
    <property type="entry name" value="ACPS"/>
    <property type="match status" value="1"/>
</dbReference>
<dbReference type="InterPro" id="IPR050559">
    <property type="entry name" value="P-Pant_transferase_sf"/>
</dbReference>
<evidence type="ECO:0000259" key="3">
    <source>
        <dbReference type="Pfam" id="PF01648"/>
    </source>
</evidence>
<evidence type="ECO:0000313" key="4">
    <source>
        <dbReference type="EMBL" id="MBO1078784.1"/>
    </source>
</evidence>
<dbReference type="SUPFAM" id="SSF56214">
    <property type="entry name" value="4'-phosphopantetheinyl transferase"/>
    <property type="match status" value="2"/>
</dbReference>
<comment type="caution">
    <text evidence="4">The sequence shown here is derived from an EMBL/GenBank/DDBJ whole genome shotgun (WGS) entry which is preliminary data.</text>
</comment>
<keyword evidence="5" id="KW-1185">Reference proteome</keyword>